<organism evidence="3 4">
    <name type="scientific">Oncorhynchus mykiss</name>
    <name type="common">Rainbow trout</name>
    <name type="synonym">Salmo gairdneri</name>
    <dbReference type="NCBI Taxonomy" id="8022"/>
    <lineage>
        <taxon>Eukaryota</taxon>
        <taxon>Metazoa</taxon>
        <taxon>Chordata</taxon>
        <taxon>Craniata</taxon>
        <taxon>Vertebrata</taxon>
        <taxon>Euteleostomi</taxon>
        <taxon>Actinopterygii</taxon>
        <taxon>Neopterygii</taxon>
        <taxon>Teleostei</taxon>
        <taxon>Protacanthopterygii</taxon>
        <taxon>Salmoniformes</taxon>
        <taxon>Salmonidae</taxon>
        <taxon>Salmoninae</taxon>
        <taxon>Oncorhynchus</taxon>
    </lineage>
</organism>
<keyword evidence="1" id="KW-0349">Heme</keyword>
<dbReference type="GO" id="GO:0005615">
    <property type="term" value="C:extracellular space"/>
    <property type="evidence" value="ECO:0007669"/>
    <property type="project" value="TreeGrafter"/>
</dbReference>
<evidence type="ECO:0000313" key="4">
    <source>
        <dbReference type="Proteomes" id="UP000193380"/>
    </source>
</evidence>
<dbReference type="PaxDb" id="8022-A0A060Z4B2"/>
<evidence type="ECO:0000256" key="1">
    <source>
        <dbReference type="PIRSR" id="PIRSR619791-2"/>
    </source>
</evidence>
<evidence type="ECO:0000313" key="3">
    <source>
        <dbReference type="EMBL" id="CDQ98928.1"/>
    </source>
</evidence>
<dbReference type="EMBL" id="FR941713">
    <property type="protein sequence ID" value="CDQ98928.1"/>
    <property type="molecule type" value="Genomic_DNA"/>
</dbReference>
<accession>A0A060Z4B2</accession>
<keyword evidence="1" id="KW-0408">Iron</keyword>
<dbReference type="GO" id="GO:0006979">
    <property type="term" value="P:response to oxidative stress"/>
    <property type="evidence" value="ECO:0007669"/>
    <property type="project" value="InterPro"/>
</dbReference>
<feature type="binding site" description="axial binding residue" evidence="1">
    <location>
        <position position="121"/>
    </location>
    <ligand>
        <name>heme b</name>
        <dbReference type="ChEBI" id="CHEBI:60344"/>
    </ligand>
    <ligandPart>
        <name>Fe</name>
        <dbReference type="ChEBI" id="CHEBI:18248"/>
    </ligandPart>
</feature>
<dbReference type="GO" id="GO:0020037">
    <property type="term" value="F:heme binding"/>
    <property type="evidence" value="ECO:0007669"/>
    <property type="project" value="InterPro"/>
</dbReference>
<dbReference type="GO" id="GO:0004601">
    <property type="term" value="F:peroxidase activity"/>
    <property type="evidence" value="ECO:0007669"/>
    <property type="project" value="InterPro"/>
</dbReference>
<keyword evidence="1" id="KW-0479">Metal-binding</keyword>
<dbReference type="Pfam" id="PF03098">
    <property type="entry name" value="An_peroxidase"/>
    <property type="match status" value="1"/>
</dbReference>
<dbReference type="SUPFAM" id="SSF48113">
    <property type="entry name" value="Heme-dependent peroxidases"/>
    <property type="match status" value="1"/>
</dbReference>
<keyword evidence="2" id="KW-0732">Signal</keyword>
<dbReference type="PROSITE" id="PS50292">
    <property type="entry name" value="PEROXIDASE_3"/>
    <property type="match status" value="1"/>
</dbReference>
<dbReference type="Proteomes" id="UP000193380">
    <property type="component" value="Unassembled WGS sequence"/>
</dbReference>
<dbReference type="PANTHER" id="PTHR11475">
    <property type="entry name" value="OXIDASE/PEROXIDASE"/>
    <property type="match status" value="1"/>
</dbReference>
<feature type="non-terminal residue" evidence="3">
    <location>
        <position position="1"/>
    </location>
</feature>
<evidence type="ECO:0008006" key="5">
    <source>
        <dbReference type="Google" id="ProtNLM"/>
    </source>
</evidence>
<dbReference type="InterPro" id="IPR010255">
    <property type="entry name" value="Haem_peroxidase_sf"/>
</dbReference>
<feature type="signal peptide" evidence="2">
    <location>
        <begin position="1"/>
        <end position="17"/>
    </location>
</feature>
<dbReference type="STRING" id="8022.A0A060Z4B2"/>
<dbReference type="InterPro" id="IPR019791">
    <property type="entry name" value="Haem_peroxidase_animal"/>
</dbReference>
<reference evidence="3" key="1">
    <citation type="journal article" date="2014" name="Nat. Commun.">
        <title>The rainbow trout genome provides novel insights into evolution after whole-genome duplication in vertebrates.</title>
        <authorList>
            <person name="Berthelot C."/>
            <person name="Brunet F."/>
            <person name="Chalopin D."/>
            <person name="Juanchich A."/>
            <person name="Bernard M."/>
            <person name="Noel B."/>
            <person name="Bento P."/>
            <person name="Da Silva C."/>
            <person name="Labadie K."/>
            <person name="Alberti A."/>
            <person name="Aury J.M."/>
            <person name="Louis A."/>
            <person name="Dehais P."/>
            <person name="Bardou P."/>
            <person name="Montfort J."/>
            <person name="Klopp C."/>
            <person name="Cabau C."/>
            <person name="Gaspin C."/>
            <person name="Thorgaard G.H."/>
            <person name="Boussaha M."/>
            <person name="Quillet E."/>
            <person name="Guyomard R."/>
            <person name="Galiana D."/>
            <person name="Bobe J."/>
            <person name="Volff J.N."/>
            <person name="Genet C."/>
            <person name="Wincker P."/>
            <person name="Jaillon O."/>
            <person name="Roest Crollius H."/>
            <person name="Guiguen Y."/>
        </authorList>
    </citation>
    <scope>NUCLEOTIDE SEQUENCE [LARGE SCALE GENOMIC DNA]</scope>
</reference>
<dbReference type="PANTHER" id="PTHR11475:SF63">
    <property type="entry name" value="EOSINOPHIL PEROXIDASE"/>
    <property type="match status" value="1"/>
</dbReference>
<feature type="chain" id="PRO_5001596816" description="Eosinophil peroxidase" evidence="2">
    <location>
        <begin position="18"/>
        <end position="163"/>
    </location>
</feature>
<dbReference type="PRINTS" id="PR00457">
    <property type="entry name" value="ANPEROXIDASE"/>
</dbReference>
<dbReference type="GO" id="GO:0046872">
    <property type="term" value="F:metal ion binding"/>
    <property type="evidence" value="ECO:0007669"/>
    <property type="project" value="UniProtKB-KW"/>
</dbReference>
<name>A0A060Z4B2_ONCMY</name>
<evidence type="ECO:0000256" key="2">
    <source>
        <dbReference type="SAM" id="SignalP"/>
    </source>
</evidence>
<proteinExistence type="predicted"/>
<dbReference type="Gene3D" id="1.10.640.10">
    <property type="entry name" value="Haem peroxidase domain superfamily, animal type"/>
    <property type="match status" value="1"/>
</dbReference>
<protein>
    <recommendedName>
        <fullName evidence="5">Eosinophil peroxidase</fullName>
    </recommendedName>
</protein>
<dbReference type="InterPro" id="IPR037120">
    <property type="entry name" value="Haem_peroxidase_sf_animal"/>
</dbReference>
<reference evidence="3" key="2">
    <citation type="submission" date="2014-03" db="EMBL/GenBank/DDBJ databases">
        <authorList>
            <person name="Genoscope - CEA"/>
        </authorList>
    </citation>
    <scope>NUCLEOTIDE SEQUENCE</scope>
</reference>
<sequence>LFLLVTVCLWVKLPVFCCLGDSRANEHLGMIALHTLFLREHNRLVSELHLLNPHWSPDTLYQEARKIMGAVHQILTWEHYLPRVLGETPTSLLMPPYKGYDPEIDPSIANVFSAAAFRFAHVTVQPMVARLGPGYSLAPQHPPLPLHHSLFASWRVVQEGETF</sequence>
<gene>
    <name evidence="3" type="ORF">GSONMT00045073001</name>
</gene>
<dbReference type="AlphaFoldDB" id="A0A060Z4B2"/>